<dbReference type="Proteomes" id="UP000694924">
    <property type="component" value="Unplaced"/>
</dbReference>
<dbReference type="RefSeq" id="XP_015175415.1">
    <property type="nucleotide sequence ID" value="XM_015319929.1"/>
</dbReference>
<dbReference type="GeneID" id="107065870"/>
<keyword evidence="1" id="KW-1185">Reference proteome</keyword>
<evidence type="ECO:0000313" key="2">
    <source>
        <dbReference type="RefSeq" id="XP_015175415.1"/>
    </source>
</evidence>
<evidence type="ECO:0000313" key="1">
    <source>
        <dbReference type="Proteomes" id="UP000694924"/>
    </source>
</evidence>
<accession>A0ABM1I5C8</accession>
<protein>
    <submittedName>
        <fullName evidence="2">Uncharacterized protein LOC107065870</fullName>
    </submittedName>
</protein>
<proteinExistence type="predicted"/>
<organism evidence="1 2">
    <name type="scientific">Polistes dominula</name>
    <name type="common">European paper wasp</name>
    <name type="synonym">Vespa dominula</name>
    <dbReference type="NCBI Taxonomy" id="743375"/>
    <lineage>
        <taxon>Eukaryota</taxon>
        <taxon>Metazoa</taxon>
        <taxon>Ecdysozoa</taxon>
        <taxon>Arthropoda</taxon>
        <taxon>Hexapoda</taxon>
        <taxon>Insecta</taxon>
        <taxon>Pterygota</taxon>
        <taxon>Neoptera</taxon>
        <taxon>Endopterygota</taxon>
        <taxon>Hymenoptera</taxon>
        <taxon>Apocrita</taxon>
        <taxon>Aculeata</taxon>
        <taxon>Vespoidea</taxon>
        <taxon>Vespidae</taxon>
        <taxon>Polistinae</taxon>
        <taxon>Polistini</taxon>
        <taxon>Polistes</taxon>
    </lineage>
</organism>
<gene>
    <name evidence="2" type="primary">LOC107065870</name>
</gene>
<sequence>MDNEKESELSRDRRYRSVRAYRSNATPIEKLENLRQAWRLIWDLENYGPAGLIHLAALAYVTGAPIRIWGSGHELMQTIGENERGTPIDIEYHTNNQEGHWTFRGRGQPENIHHDLNNCLFSVIAEQTGINASELRQETIKQLKRNVRLLADYMNEIKWLEKNNKIVLLIGGARYTGTTPEDAKVILDESDNKECFEYNVLGHPRKHAVGSSGFTNCTESDQKFKSVFLSSDDQDLAAHIALSSPAAQEAMQKLNKGSKTEVVHIMLKDVNDPRLALQKGKFFNECKEVSNEKDIKKLVLVLRHHKGRETDPDAPVFVQTFYPVLKKKKKKH</sequence>
<name>A0ABM1I5C8_POLDO</name>
<reference evidence="2" key="1">
    <citation type="submission" date="2025-08" db="UniProtKB">
        <authorList>
            <consortium name="RefSeq"/>
        </authorList>
    </citation>
    <scope>IDENTIFICATION</scope>
    <source>
        <tissue evidence="2">Whole body</tissue>
    </source>
</reference>